<dbReference type="AlphaFoldDB" id="A0A069B5U9"/>
<evidence type="ECO:0000313" key="6">
    <source>
        <dbReference type="Proteomes" id="UP000231878"/>
    </source>
</evidence>
<evidence type="ECO:0000313" key="5">
    <source>
        <dbReference type="Proteomes" id="UP000030475"/>
    </source>
</evidence>
<reference evidence="4 6" key="2">
    <citation type="submission" date="2017-11" db="EMBL/GenBank/DDBJ databases">
        <title>Molecular characterization of Burkholderia pseudomallei and closely related isolates from Vietnam.</title>
        <authorList>
            <person name="Ustinov D.V."/>
            <person name="Antonov A.S."/>
            <person name="Avdusheva E.F."/>
            <person name="Shpak I.M."/>
            <person name="Zakharova I.B."/>
            <person name="Thi L.A."/>
            <person name="Teteryatnikova N."/>
            <person name="Lopasteyskaya Y.A."/>
            <person name="Kuzyutina J.A."/>
            <person name="Ngo T.N."/>
            <person name="Victorov D.V."/>
        </authorList>
    </citation>
    <scope>NUCLEOTIDE SEQUENCE [LARGE SCALE GENOMIC DNA]</scope>
    <source>
        <strain evidence="4 6">V1512</strain>
    </source>
</reference>
<keyword evidence="1" id="KW-0175">Coiled coil</keyword>
<dbReference type="EMBL" id="JQIM01000010">
    <property type="protein sequence ID" value="KGX08701.1"/>
    <property type="molecule type" value="Genomic_DNA"/>
</dbReference>
<dbReference type="Proteomes" id="UP000030475">
    <property type="component" value="Unassembled WGS sequence"/>
</dbReference>
<dbReference type="OrthoDB" id="9101190at2"/>
<dbReference type="EMBL" id="PHRB01000045">
    <property type="protein sequence ID" value="PJO62469.1"/>
    <property type="molecule type" value="Genomic_DNA"/>
</dbReference>
<dbReference type="KEGG" id="but:X994_1759"/>
<reference evidence="3 5" key="1">
    <citation type="submission" date="2014-08" db="EMBL/GenBank/DDBJ databases">
        <authorList>
            <person name="Bunnell A."/>
            <person name="Chain P.S."/>
            <person name="Chertkov O."/>
            <person name="Currie B.J."/>
            <person name="Daligault H.E."/>
            <person name="Davenport K.W."/>
            <person name="Davis C."/>
            <person name="Gleasner C.D."/>
            <person name="Johnson S.L."/>
            <person name="Kaestli M."/>
            <person name="Koren S."/>
            <person name="Kunde Y.A."/>
            <person name="Mayo M."/>
            <person name="McMurry K.K."/>
            <person name="Price E.P."/>
            <person name="Reitenga K.G."/>
            <person name="Robison R."/>
            <person name="Rosovitz M.J."/>
            <person name="Sarovich D.S."/>
            <person name="Teshima H."/>
        </authorList>
    </citation>
    <scope>NUCLEOTIDE SEQUENCE [LARGE SCALE GENOMIC DNA]</scope>
    <source>
        <strain evidence="3 5">MSHR44</strain>
    </source>
</reference>
<dbReference type="RefSeq" id="WP_004193419.1">
    <property type="nucleotide sequence ID" value="NZ_AP028071.1"/>
</dbReference>
<evidence type="ECO:0000256" key="1">
    <source>
        <dbReference type="SAM" id="Coils"/>
    </source>
</evidence>
<comment type="caution">
    <text evidence="3">The sequence shown here is derived from an EMBL/GenBank/DDBJ whole genome shotgun (WGS) entry which is preliminary data.</text>
</comment>
<sequence length="116" mass="12905">MLNELETLSQNIGRLIALNQRHQTERLALEEQVAQLRNEAQTLHAELEQLRDERNALAAERDTLSAKIDDAQVKLNAILEKLPRTKNVPDAENQLDLLAPQANDEGEGATGHGEHA</sequence>
<evidence type="ECO:0000313" key="4">
    <source>
        <dbReference type="EMBL" id="PJO62469.1"/>
    </source>
</evidence>
<accession>A0A069B5U9</accession>
<evidence type="ECO:0000313" key="3">
    <source>
        <dbReference type="EMBL" id="KGX08701.1"/>
    </source>
</evidence>
<protein>
    <submittedName>
        <fullName evidence="4">ATPase</fullName>
    </submittedName>
</protein>
<dbReference type="OMA" id="SQRHNEA"/>
<organism evidence="3 5">
    <name type="scientific">Burkholderia pseudomallei</name>
    <name type="common">Pseudomonas pseudomallei</name>
    <dbReference type="NCBI Taxonomy" id="28450"/>
    <lineage>
        <taxon>Bacteria</taxon>
        <taxon>Pseudomonadati</taxon>
        <taxon>Pseudomonadota</taxon>
        <taxon>Betaproteobacteria</taxon>
        <taxon>Burkholderiales</taxon>
        <taxon>Burkholderiaceae</taxon>
        <taxon>Burkholderia</taxon>
        <taxon>pseudomallei group</taxon>
    </lineage>
</organism>
<name>A0A069B5U9_BURPE</name>
<dbReference type="Gene3D" id="1.20.5.340">
    <property type="match status" value="1"/>
</dbReference>
<feature type="coiled-coil region" evidence="1">
    <location>
        <begin position="19"/>
        <end position="81"/>
    </location>
</feature>
<dbReference type="GeneID" id="93059475"/>
<dbReference type="Proteomes" id="UP000231878">
    <property type="component" value="Unassembled WGS sequence"/>
</dbReference>
<evidence type="ECO:0000256" key="2">
    <source>
        <dbReference type="SAM" id="MobiDB-lite"/>
    </source>
</evidence>
<gene>
    <name evidence="4" type="ORF">CWD88_30895</name>
    <name evidence="3" type="ORF">Y036_1060</name>
</gene>
<feature type="region of interest" description="Disordered" evidence="2">
    <location>
        <begin position="83"/>
        <end position="116"/>
    </location>
</feature>
<proteinExistence type="predicted"/>